<dbReference type="PANTHER" id="PTHR34182:SF1">
    <property type="entry name" value="PROTEIN-EXPORT MEMBRANE PROTEIN SECG"/>
    <property type="match status" value="1"/>
</dbReference>
<dbReference type="EMBL" id="VBOR01000090">
    <property type="protein sequence ID" value="TMQ48016.1"/>
    <property type="molecule type" value="Genomic_DNA"/>
</dbReference>
<dbReference type="GO" id="GO:0009306">
    <property type="term" value="P:protein secretion"/>
    <property type="evidence" value="ECO:0007669"/>
    <property type="project" value="UniProtKB-UniRule"/>
</dbReference>
<comment type="caution">
    <text evidence="10">Lacks conserved residue(s) required for the propagation of feature annotation.</text>
</comment>
<evidence type="ECO:0000256" key="8">
    <source>
        <dbReference type="ARBA" id="ARBA00023010"/>
    </source>
</evidence>
<evidence type="ECO:0000256" key="9">
    <source>
        <dbReference type="ARBA" id="ARBA00023136"/>
    </source>
</evidence>
<gene>
    <name evidence="12" type="primary">secG</name>
    <name evidence="12" type="ORF">E6K71_08345</name>
    <name evidence="13" type="ORF">E6K75_07475</name>
</gene>
<evidence type="ECO:0000256" key="3">
    <source>
        <dbReference type="ARBA" id="ARBA00022448"/>
    </source>
</evidence>
<evidence type="ECO:0000256" key="4">
    <source>
        <dbReference type="ARBA" id="ARBA00022475"/>
    </source>
</evidence>
<feature type="compositionally biased region" description="Low complexity" evidence="11">
    <location>
        <begin position="107"/>
        <end position="135"/>
    </location>
</feature>
<comment type="subcellular location">
    <subcellularLocation>
        <location evidence="1 10">Cell membrane</location>
        <topology evidence="1 10">Multi-pass membrane protein</topology>
    </subcellularLocation>
</comment>
<evidence type="ECO:0000313" key="12">
    <source>
        <dbReference type="EMBL" id="TMQ48016.1"/>
    </source>
</evidence>
<dbReference type="GO" id="GO:0043952">
    <property type="term" value="P:protein transport by the Sec complex"/>
    <property type="evidence" value="ECO:0007669"/>
    <property type="project" value="TreeGrafter"/>
</dbReference>
<organism evidence="12 14">
    <name type="scientific">Eiseniibacteriota bacterium</name>
    <dbReference type="NCBI Taxonomy" id="2212470"/>
    <lineage>
        <taxon>Bacteria</taxon>
        <taxon>Candidatus Eiseniibacteriota</taxon>
    </lineage>
</organism>
<comment type="function">
    <text evidence="10">Involved in protein export. Participates in an early event of protein translocation.</text>
</comment>
<keyword evidence="3 10" id="KW-0813">Transport</keyword>
<feature type="compositionally biased region" description="Low complexity" evidence="11">
    <location>
        <begin position="143"/>
        <end position="155"/>
    </location>
</feature>
<reference evidence="14 15" key="1">
    <citation type="journal article" date="2019" name="Nat. Microbiol.">
        <title>Mediterranean grassland soil C-N compound turnover is dependent on rainfall and depth, and is mediated by genomically divergent microorganisms.</title>
        <authorList>
            <person name="Diamond S."/>
            <person name="Andeer P.F."/>
            <person name="Li Z."/>
            <person name="Crits-Christoph A."/>
            <person name="Burstein D."/>
            <person name="Anantharaman K."/>
            <person name="Lane K.R."/>
            <person name="Thomas B.C."/>
            <person name="Pan C."/>
            <person name="Northen T.R."/>
            <person name="Banfield J.F."/>
        </authorList>
    </citation>
    <scope>NUCLEOTIDE SEQUENCE [LARGE SCALE GENOMIC DNA]</scope>
    <source>
        <strain evidence="12">WS_1</strain>
        <strain evidence="13">WS_5</strain>
    </source>
</reference>
<feature type="compositionally biased region" description="Polar residues" evidence="11">
    <location>
        <begin position="94"/>
        <end position="105"/>
    </location>
</feature>
<proteinExistence type="inferred from homology"/>
<protein>
    <recommendedName>
        <fullName evidence="10">Protein-export membrane protein SecG</fullName>
    </recommendedName>
</protein>
<dbReference type="Proteomes" id="UP000320913">
    <property type="component" value="Unassembled WGS sequence"/>
</dbReference>
<keyword evidence="4 10" id="KW-1003">Cell membrane</keyword>
<keyword evidence="6 10" id="KW-0653">Protein transport</keyword>
<dbReference type="GO" id="GO:0005886">
    <property type="term" value="C:plasma membrane"/>
    <property type="evidence" value="ECO:0007669"/>
    <property type="project" value="UniProtKB-SubCell"/>
</dbReference>
<evidence type="ECO:0000256" key="7">
    <source>
        <dbReference type="ARBA" id="ARBA00022989"/>
    </source>
</evidence>
<name>A0A538S9J9_UNCEI</name>
<comment type="caution">
    <text evidence="12">The sequence shown here is derived from an EMBL/GenBank/DDBJ whole genome shotgun (WGS) entry which is preliminary data.</text>
</comment>
<dbReference type="Pfam" id="PF03840">
    <property type="entry name" value="SecG"/>
    <property type="match status" value="1"/>
</dbReference>
<feature type="transmembrane region" description="Helical" evidence="10">
    <location>
        <begin position="51"/>
        <end position="72"/>
    </location>
</feature>
<dbReference type="AlphaFoldDB" id="A0A538S9J9"/>
<dbReference type="InterPro" id="IPR004692">
    <property type="entry name" value="SecG"/>
</dbReference>
<evidence type="ECO:0000256" key="6">
    <source>
        <dbReference type="ARBA" id="ARBA00022927"/>
    </source>
</evidence>
<dbReference type="GO" id="GO:0015450">
    <property type="term" value="F:protein-transporting ATPase activity"/>
    <property type="evidence" value="ECO:0007669"/>
    <property type="project" value="UniProtKB-UniRule"/>
</dbReference>
<evidence type="ECO:0000313" key="15">
    <source>
        <dbReference type="Proteomes" id="UP000320913"/>
    </source>
</evidence>
<keyword evidence="8 10" id="KW-0811">Translocation</keyword>
<dbReference type="EMBL" id="VBOV01000179">
    <property type="protein sequence ID" value="TMQ57113.1"/>
    <property type="molecule type" value="Genomic_DNA"/>
</dbReference>
<dbReference type="PRINTS" id="PR01651">
    <property type="entry name" value="SECGEXPORT"/>
</dbReference>
<evidence type="ECO:0000256" key="1">
    <source>
        <dbReference type="ARBA" id="ARBA00004651"/>
    </source>
</evidence>
<accession>A0A538S9J9</accession>
<keyword evidence="7 10" id="KW-1133">Transmembrane helix</keyword>
<evidence type="ECO:0000256" key="11">
    <source>
        <dbReference type="SAM" id="MobiDB-lite"/>
    </source>
</evidence>
<evidence type="ECO:0000313" key="13">
    <source>
        <dbReference type="EMBL" id="TMQ57113.1"/>
    </source>
</evidence>
<dbReference type="PANTHER" id="PTHR34182">
    <property type="entry name" value="PROTEIN-EXPORT MEMBRANE PROTEIN SECG"/>
    <property type="match status" value="1"/>
</dbReference>
<keyword evidence="9 10" id="KW-0472">Membrane</keyword>
<dbReference type="GO" id="GO:0065002">
    <property type="term" value="P:intracellular protein transmembrane transport"/>
    <property type="evidence" value="ECO:0007669"/>
    <property type="project" value="TreeGrafter"/>
</dbReference>
<keyword evidence="5 10" id="KW-0812">Transmembrane</keyword>
<feature type="region of interest" description="Disordered" evidence="11">
    <location>
        <begin position="76"/>
        <end position="179"/>
    </location>
</feature>
<sequence length="179" mass="17203">MIALITALHIAVCIALMAAILLQSGKGGGLAGTFGAGSSQTLFGGRGAASFLSRATTTLAVIFFITSLTLGLQASKTAGRRSLVQEEARRRGQQRTATEGTSAPVQGSPAGAPSTGAPTPGGTNLPGAGPMNAPGNAPPSNPRPATSGGANRAPAATPPASTPGAPAGGGTQAPAPQGK</sequence>
<evidence type="ECO:0000256" key="5">
    <source>
        <dbReference type="ARBA" id="ARBA00022692"/>
    </source>
</evidence>
<dbReference type="Proteomes" id="UP000316292">
    <property type="component" value="Unassembled WGS sequence"/>
</dbReference>
<evidence type="ECO:0000313" key="14">
    <source>
        <dbReference type="Proteomes" id="UP000316292"/>
    </source>
</evidence>
<evidence type="ECO:0000256" key="10">
    <source>
        <dbReference type="RuleBase" id="RU365087"/>
    </source>
</evidence>
<evidence type="ECO:0000256" key="2">
    <source>
        <dbReference type="ARBA" id="ARBA00008445"/>
    </source>
</evidence>
<dbReference type="NCBIfam" id="TIGR00810">
    <property type="entry name" value="secG"/>
    <property type="match status" value="1"/>
</dbReference>
<comment type="similarity">
    <text evidence="2 10">Belongs to the SecG family.</text>
</comment>